<keyword evidence="1" id="KW-0732">Signal</keyword>
<evidence type="ECO:0000313" key="3">
    <source>
        <dbReference type="Proteomes" id="UP000605253"/>
    </source>
</evidence>
<accession>A0A917CQ60</accession>
<feature type="chain" id="PRO_5037322799" description="Lipoprotein" evidence="1">
    <location>
        <begin position="19"/>
        <end position="123"/>
    </location>
</feature>
<name>A0A917CQ60_9GAMM</name>
<reference evidence="2" key="2">
    <citation type="submission" date="2020-09" db="EMBL/GenBank/DDBJ databases">
        <authorList>
            <person name="Sun Q."/>
            <person name="Zhou Y."/>
        </authorList>
    </citation>
    <scope>NUCLEOTIDE SEQUENCE</scope>
    <source>
        <strain evidence="2">CGMCC 1.12181</strain>
    </source>
</reference>
<dbReference type="AlphaFoldDB" id="A0A917CQ60"/>
<evidence type="ECO:0000313" key="2">
    <source>
        <dbReference type="EMBL" id="GGF94082.1"/>
    </source>
</evidence>
<dbReference type="RefSeq" id="WP_188365016.1">
    <property type="nucleotide sequence ID" value="NZ_BAABJF010000002.1"/>
</dbReference>
<sequence length="123" mass="14317">MKNRHAQLILLGFILVLASCGQSPPKLTHFAAINERFETVFKTQDSKQLKTISQLFHDRHEANNAAAEFEYLLDLTTRDGAERWRCSPNGYCQRRTAGTEMQVTIYRLERYRELYDLINLTAH</sequence>
<keyword evidence="3" id="KW-1185">Reference proteome</keyword>
<gene>
    <name evidence="2" type="ORF">GCM10011365_14180</name>
</gene>
<comment type="caution">
    <text evidence="2">The sequence shown here is derived from an EMBL/GenBank/DDBJ whole genome shotgun (WGS) entry which is preliminary data.</text>
</comment>
<feature type="signal peptide" evidence="1">
    <location>
        <begin position="1"/>
        <end position="18"/>
    </location>
</feature>
<dbReference type="PROSITE" id="PS51257">
    <property type="entry name" value="PROKAR_LIPOPROTEIN"/>
    <property type="match status" value="1"/>
</dbReference>
<evidence type="ECO:0000256" key="1">
    <source>
        <dbReference type="SAM" id="SignalP"/>
    </source>
</evidence>
<proteinExistence type="predicted"/>
<reference evidence="2" key="1">
    <citation type="journal article" date="2014" name="Int. J. Syst. Evol. Microbiol.">
        <title>Complete genome sequence of Corynebacterium casei LMG S-19264T (=DSM 44701T), isolated from a smear-ripened cheese.</title>
        <authorList>
            <consortium name="US DOE Joint Genome Institute (JGI-PGF)"/>
            <person name="Walter F."/>
            <person name="Albersmeier A."/>
            <person name="Kalinowski J."/>
            <person name="Ruckert C."/>
        </authorList>
    </citation>
    <scope>NUCLEOTIDE SEQUENCE</scope>
    <source>
        <strain evidence="2">CGMCC 1.12181</strain>
    </source>
</reference>
<dbReference type="Proteomes" id="UP000605253">
    <property type="component" value="Unassembled WGS sequence"/>
</dbReference>
<protein>
    <recommendedName>
        <fullName evidence="4">Lipoprotein</fullName>
    </recommendedName>
</protein>
<dbReference type="EMBL" id="BMEO01000005">
    <property type="protein sequence ID" value="GGF94082.1"/>
    <property type="molecule type" value="Genomic_DNA"/>
</dbReference>
<evidence type="ECO:0008006" key="4">
    <source>
        <dbReference type="Google" id="ProtNLM"/>
    </source>
</evidence>
<organism evidence="2 3">
    <name type="scientific">Marinicella pacifica</name>
    <dbReference type="NCBI Taxonomy" id="1171543"/>
    <lineage>
        <taxon>Bacteria</taxon>
        <taxon>Pseudomonadati</taxon>
        <taxon>Pseudomonadota</taxon>
        <taxon>Gammaproteobacteria</taxon>
        <taxon>Lysobacterales</taxon>
        <taxon>Marinicellaceae</taxon>
        <taxon>Marinicella</taxon>
    </lineage>
</organism>